<dbReference type="AlphaFoldDB" id="A0A1M5TIV7"/>
<protein>
    <submittedName>
        <fullName evidence="1">Uncharacterized protein</fullName>
    </submittedName>
</protein>
<reference evidence="1 2" key="1">
    <citation type="submission" date="2016-11" db="EMBL/GenBank/DDBJ databases">
        <authorList>
            <person name="Jaros S."/>
            <person name="Januszkiewicz K."/>
            <person name="Wedrychowicz H."/>
        </authorList>
    </citation>
    <scope>NUCLEOTIDE SEQUENCE [LARGE SCALE GENOMIC DNA]</scope>
    <source>
        <strain evidence="1 2">DSM 6191</strain>
    </source>
</reference>
<dbReference type="EMBL" id="FQXU01000003">
    <property type="protein sequence ID" value="SHH50591.1"/>
    <property type="molecule type" value="Genomic_DNA"/>
</dbReference>
<proteinExistence type="predicted"/>
<dbReference type="Proteomes" id="UP000184241">
    <property type="component" value="Unassembled WGS sequence"/>
</dbReference>
<organism evidence="1 2">
    <name type="scientific">Clostridium intestinale DSM 6191</name>
    <dbReference type="NCBI Taxonomy" id="1121320"/>
    <lineage>
        <taxon>Bacteria</taxon>
        <taxon>Bacillati</taxon>
        <taxon>Bacillota</taxon>
        <taxon>Clostridia</taxon>
        <taxon>Eubacteriales</taxon>
        <taxon>Clostridiaceae</taxon>
        <taxon>Clostridium</taxon>
    </lineage>
</organism>
<accession>A0A1M5TIV7</accession>
<evidence type="ECO:0000313" key="1">
    <source>
        <dbReference type="EMBL" id="SHH50591.1"/>
    </source>
</evidence>
<dbReference type="RefSeq" id="WP_073015925.1">
    <property type="nucleotide sequence ID" value="NZ_FQXU01000003.1"/>
</dbReference>
<name>A0A1M5TIV7_9CLOT</name>
<gene>
    <name evidence="1" type="ORF">SAMN02745941_00227</name>
</gene>
<evidence type="ECO:0000313" key="2">
    <source>
        <dbReference type="Proteomes" id="UP000184241"/>
    </source>
</evidence>
<sequence>MEFYFKNVGGKTHLYREDGFIDEDLGELETTFTGKLKTNNIFGEDYELEDISGFFSKGKRYSIKSSNGINGVIEKSSGGKYVLK</sequence>